<dbReference type="PANTHER" id="PTHR20963">
    <property type="entry name" value="MULTIPLE INOSITOL POLYPHOSPHATE PHOSPHATASE-RELATED"/>
    <property type="match status" value="1"/>
</dbReference>
<evidence type="ECO:0000256" key="6">
    <source>
        <dbReference type="ARBA" id="ARBA00022475"/>
    </source>
</evidence>
<comment type="catalytic activity">
    <reaction evidence="13">
        <text>1D-myo-inositol 1,2,4,5,6-pentakisphosphate + H2O = 1D-myo-inositol 1,2,5,6-tetrakisphosphate + phosphate</text>
        <dbReference type="Rhea" id="RHEA:77115"/>
        <dbReference type="ChEBI" id="CHEBI:15377"/>
        <dbReference type="ChEBI" id="CHEBI:43474"/>
        <dbReference type="ChEBI" id="CHEBI:57798"/>
        <dbReference type="ChEBI" id="CHEBI:195535"/>
        <dbReference type="EC" id="3.1.3.62"/>
    </reaction>
    <physiologicalReaction direction="left-to-right" evidence="13">
        <dbReference type="Rhea" id="RHEA:77116"/>
    </physiologicalReaction>
</comment>
<dbReference type="Gene3D" id="3.40.50.1240">
    <property type="entry name" value="Phosphoglycerate mutase-like"/>
    <property type="match status" value="1"/>
</dbReference>
<organism evidence="18">
    <name type="scientific">Corethrella appendiculata</name>
    <dbReference type="NCBI Taxonomy" id="1370023"/>
    <lineage>
        <taxon>Eukaryota</taxon>
        <taxon>Metazoa</taxon>
        <taxon>Ecdysozoa</taxon>
        <taxon>Arthropoda</taxon>
        <taxon>Hexapoda</taxon>
        <taxon>Insecta</taxon>
        <taxon>Pterygota</taxon>
        <taxon>Neoptera</taxon>
        <taxon>Endopterygota</taxon>
        <taxon>Diptera</taxon>
        <taxon>Nematocera</taxon>
        <taxon>Culicoidea</taxon>
        <taxon>Chaoboridae</taxon>
        <taxon>Corethrella</taxon>
    </lineage>
</organism>
<dbReference type="InterPro" id="IPR016274">
    <property type="entry name" value="Histidine_acid_Pase_euk"/>
</dbReference>
<dbReference type="Pfam" id="PF00328">
    <property type="entry name" value="His_Phos_2"/>
    <property type="match status" value="1"/>
</dbReference>
<sequence>MHIFMLFIFILINLIYCESKLCAQNIGELVLAKLATKTPYRHVQNEDTTEIKFTDCTPTKIWGLMRHGTRNPSRKVIRRMYSDLVHIRNSFIENDDLQLCEEDIEAFKQWRPILSEDEQKILVDEGVDELFELGQRYKKRLPYLLSQSYNENLFKFKFTKTERAQRSAENFVTALFDSNVARNINYPEPLSRDPVLRFYKLCERWKVDVDKNPASMKEFDRFKNGPEMRKVITKFSRKLATFVNADDIHLMYTTCAFETAWFKDKISPWCTLFDEHSIHVLEFLEDLEYYWIDGYGYSLTYKQACSAFTDLIKHFDEGSTEKNITFYFTHSGTLLKSLAFLNLYKDAQLTHKDFEVNRKWRTSKIDAFATNLIFILFECSNGPQVLLLHQEQPVHIPGCPEGQQLCPYEIFKEIHEDSLNNCKFEEMCSLNMTKKDEL</sequence>
<proteinExistence type="evidence at transcript level"/>
<feature type="signal peptide" evidence="17">
    <location>
        <begin position="1"/>
        <end position="17"/>
    </location>
</feature>
<dbReference type="GO" id="GO:0052745">
    <property type="term" value="F:inositol phosphate phosphatase activity"/>
    <property type="evidence" value="ECO:0007669"/>
    <property type="project" value="TreeGrafter"/>
</dbReference>
<dbReference type="EC" id="3.1.3.80" evidence="3"/>
<feature type="disulfide bond" evidence="16">
    <location>
        <begin position="56"/>
        <end position="379"/>
    </location>
</feature>
<evidence type="ECO:0000256" key="14">
    <source>
        <dbReference type="ARBA" id="ARBA00043691"/>
    </source>
</evidence>
<comment type="similarity">
    <text evidence="2">Belongs to the histidine acid phosphatase family. MINPP1 subfamily.</text>
</comment>
<reference evidence="18" key="1">
    <citation type="journal article" date="2014" name="Insect Biochem. Mol. Biol.">
        <title>An insight into the sialome of the frog biting fly, Corethrella appendiculata.</title>
        <authorList>
            <person name="Ribeiro J.M.C."/>
            <person name="Chagas A.C."/>
            <person name="Pham V.M."/>
            <person name="Lounibos L.P."/>
            <person name="Calvo E."/>
        </authorList>
    </citation>
    <scope>NUCLEOTIDE SEQUENCE</scope>
    <source>
        <tissue evidence="18">Salivary glands</tissue>
    </source>
</reference>
<evidence type="ECO:0000256" key="5">
    <source>
        <dbReference type="ARBA" id="ARBA00018097"/>
    </source>
</evidence>
<evidence type="ECO:0000256" key="3">
    <source>
        <dbReference type="ARBA" id="ARBA00012976"/>
    </source>
</evidence>
<evidence type="ECO:0000256" key="1">
    <source>
        <dbReference type="ARBA" id="ARBA00004236"/>
    </source>
</evidence>
<keyword evidence="8" id="KW-0378">Hydrolase</keyword>
<keyword evidence="16" id="KW-1015">Disulfide bond</keyword>
<dbReference type="EC" id="3.1.3.62" evidence="4"/>
<feature type="disulfide bond" evidence="16">
    <location>
        <begin position="255"/>
        <end position="270"/>
    </location>
</feature>
<dbReference type="FunFam" id="3.40.50.1240:FF:000014">
    <property type="entry name" value="Multiple inositol polyphosphate phosphatase 1"/>
    <property type="match status" value="1"/>
</dbReference>
<accession>U5EQ88</accession>
<keyword evidence="9" id="KW-0472">Membrane</keyword>
<protein>
    <recommendedName>
        <fullName evidence="5">Multiple inositol polyphosphate phosphatase 1</fullName>
        <ecNumber evidence="4">3.1.3.62</ecNumber>
        <ecNumber evidence="3">3.1.3.80</ecNumber>
    </recommendedName>
    <alternativeName>
        <fullName evidence="11">2,3-bisphosphoglycerate 3-phosphatase</fullName>
    </alternativeName>
</protein>
<keyword evidence="6" id="KW-1003">Cell membrane</keyword>
<dbReference type="GO" id="GO:0005886">
    <property type="term" value="C:plasma membrane"/>
    <property type="evidence" value="ECO:0007669"/>
    <property type="project" value="UniProtKB-SubCell"/>
</dbReference>
<evidence type="ECO:0000256" key="16">
    <source>
        <dbReference type="PIRSR" id="PIRSR000894-2"/>
    </source>
</evidence>
<evidence type="ECO:0000256" key="4">
    <source>
        <dbReference type="ARBA" id="ARBA00013040"/>
    </source>
</evidence>
<dbReference type="GO" id="GO:0034417">
    <property type="term" value="F:bisphosphoglycerate 3-phosphatase activity"/>
    <property type="evidence" value="ECO:0007669"/>
    <property type="project" value="UniProtKB-EC"/>
</dbReference>
<evidence type="ECO:0000256" key="8">
    <source>
        <dbReference type="ARBA" id="ARBA00022801"/>
    </source>
</evidence>
<dbReference type="InterPro" id="IPR000560">
    <property type="entry name" value="His_Pase_clade-2"/>
</dbReference>
<evidence type="ECO:0000256" key="2">
    <source>
        <dbReference type="ARBA" id="ARBA00008422"/>
    </source>
</evidence>
<comment type="catalytic activity">
    <reaction evidence="15">
        <text>(2R)-2,3-bisphosphoglycerate + H2O = (2R)-2-phosphoglycerate + phosphate</text>
        <dbReference type="Rhea" id="RHEA:27381"/>
        <dbReference type="ChEBI" id="CHEBI:15377"/>
        <dbReference type="ChEBI" id="CHEBI:43474"/>
        <dbReference type="ChEBI" id="CHEBI:58248"/>
        <dbReference type="ChEBI" id="CHEBI:58289"/>
        <dbReference type="EC" id="3.1.3.80"/>
    </reaction>
    <physiologicalReaction direction="left-to-right" evidence="15">
        <dbReference type="Rhea" id="RHEA:27382"/>
    </physiologicalReaction>
</comment>
<evidence type="ECO:0000256" key="12">
    <source>
        <dbReference type="ARBA" id="ARBA00043668"/>
    </source>
</evidence>
<dbReference type="AlphaFoldDB" id="U5EQ88"/>
<evidence type="ECO:0000256" key="11">
    <source>
        <dbReference type="ARBA" id="ARBA00031642"/>
    </source>
</evidence>
<dbReference type="GO" id="GO:0003993">
    <property type="term" value="F:acid phosphatase activity"/>
    <property type="evidence" value="ECO:0007669"/>
    <property type="project" value="TreeGrafter"/>
</dbReference>
<evidence type="ECO:0000313" key="18">
    <source>
        <dbReference type="EMBL" id="JAB56494.1"/>
    </source>
</evidence>
<dbReference type="SUPFAM" id="SSF53254">
    <property type="entry name" value="Phosphoglycerate mutase-like"/>
    <property type="match status" value="1"/>
</dbReference>
<comment type="catalytic activity">
    <reaction evidence="14">
        <text>1D-myo-inositol hexakisphosphate + H2O = 1D-myo-inositol 1,2,4,5,6-pentakisphosphate + phosphate</text>
        <dbReference type="Rhea" id="RHEA:16989"/>
        <dbReference type="ChEBI" id="CHEBI:15377"/>
        <dbReference type="ChEBI" id="CHEBI:43474"/>
        <dbReference type="ChEBI" id="CHEBI:57798"/>
        <dbReference type="ChEBI" id="CHEBI:58130"/>
        <dbReference type="EC" id="3.1.3.62"/>
    </reaction>
    <physiologicalReaction direction="left-to-right" evidence="14">
        <dbReference type="Rhea" id="RHEA:16990"/>
    </physiologicalReaction>
</comment>
<keyword evidence="7 17" id="KW-0732">Signal</keyword>
<evidence type="ECO:0000256" key="10">
    <source>
        <dbReference type="ARBA" id="ARBA00023180"/>
    </source>
</evidence>
<name>U5EQ88_9DIPT</name>
<dbReference type="PIRSF" id="PIRSF000894">
    <property type="entry name" value="Acid_phosphatase"/>
    <property type="match status" value="1"/>
</dbReference>
<comment type="catalytic activity">
    <reaction evidence="12">
        <text>1D-myo-inositol 1,2,5,6-tetrakisphosphate + H2O = 1D-myo-inositol 1,2,6-trisphosphate + phosphate</text>
        <dbReference type="Rhea" id="RHEA:77119"/>
        <dbReference type="ChEBI" id="CHEBI:15377"/>
        <dbReference type="ChEBI" id="CHEBI:43474"/>
        <dbReference type="ChEBI" id="CHEBI:195535"/>
        <dbReference type="ChEBI" id="CHEBI:195537"/>
        <dbReference type="EC" id="3.1.3.62"/>
    </reaction>
    <physiologicalReaction direction="left-to-right" evidence="12">
        <dbReference type="Rhea" id="RHEA:77120"/>
    </physiologicalReaction>
</comment>
<evidence type="ECO:0000256" key="17">
    <source>
        <dbReference type="SAM" id="SignalP"/>
    </source>
</evidence>
<comment type="subcellular location">
    <subcellularLocation>
        <location evidence="1">Cell membrane</location>
    </subcellularLocation>
</comment>
<dbReference type="PANTHER" id="PTHR20963:SF51">
    <property type="entry name" value="MULTIPLE INOSITOL POLYPHOSPHATE PHOSPHATASE 1"/>
    <property type="match status" value="1"/>
</dbReference>
<dbReference type="InterPro" id="IPR029033">
    <property type="entry name" value="His_PPase_superfam"/>
</dbReference>
<evidence type="ECO:0000256" key="9">
    <source>
        <dbReference type="ARBA" id="ARBA00023136"/>
    </source>
</evidence>
<dbReference type="CDD" id="cd07061">
    <property type="entry name" value="HP_HAP_like"/>
    <property type="match status" value="1"/>
</dbReference>
<evidence type="ECO:0000256" key="15">
    <source>
        <dbReference type="ARBA" id="ARBA00043832"/>
    </source>
</evidence>
<keyword evidence="10" id="KW-0325">Glycoprotein</keyword>
<feature type="chain" id="PRO_5004659738" description="Multiple inositol polyphosphate phosphatase 1" evidence="17">
    <location>
        <begin position="18"/>
        <end position="438"/>
    </location>
</feature>
<feature type="disulfide bond" evidence="16">
    <location>
        <begin position="399"/>
        <end position="406"/>
    </location>
</feature>
<dbReference type="EMBL" id="GANO01003377">
    <property type="protein sequence ID" value="JAB56494.1"/>
    <property type="molecule type" value="mRNA"/>
</dbReference>
<evidence type="ECO:0000256" key="7">
    <source>
        <dbReference type="ARBA" id="ARBA00022729"/>
    </source>
</evidence>
<evidence type="ECO:0000256" key="13">
    <source>
        <dbReference type="ARBA" id="ARBA00043671"/>
    </source>
</evidence>